<proteinExistence type="predicted"/>
<name>A0A3B0W1G4_9ZZZZ</name>
<dbReference type="EMBL" id="UOFC01000042">
    <property type="protein sequence ID" value="VAW45102.1"/>
    <property type="molecule type" value="Genomic_DNA"/>
</dbReference>
<evidence type="ECO:0000313" key="1">
    <source>
        <dbReference type="EMBL" id="VAW45102.1"/>
    </source>
</evidence>
<protein>
    <submittedName>
        <fullName evidence="1">Uncharacterized protein</fullName>
    </submittedName>
</protein>
<organism evidence="1">
    <name type="scientific">hydrothermal vent metagenome</name>
    <dbReference type="NCBI Taxonomy" id="652676"/>
    <lineage>
        <taxon>unclassified sequences</taxon>
        <taxon>metagenomes</taxon>
        <taxon>ecological metagenomes</taxon>
    </lineage>
</organism>
<dbReference type="AlphaFoldDB" id="A0A3B0W1G4"/>
<sequence length="82" mass="9186">MNIETHAYEVVDGFRKSLTDEQIKALGKESLEELHILIEAALGKAISTALHDTVKEVEALAQSTRKRLTSIERLEHNCEEAL</sequence>
<gene>
    <name evidence="1" type="ORF">MNBD_GAMMA03-2046</name>
</gene>
<reference evidence="1" key="1">
    <citation type="submission" date="2018-06" db="EMBL/GenBank/DDBJ databases">
        <authorList>
            <person name="Zhirakovskaya E."/>
        </authorList>
    </citation>
    <scope>NUCLEOTIDE SEQUENCE</scope>
</reference>
<accession>A0A3B0W1G4</accession>